<organism evidence="1 2">
    <name type="scientific">Brachionus plicatilis</name>
    <name type="common">Marine rotifer</name>
    <name type="synonym">Brachionus muelleri</name>
    <dbReference type="NCBI Taxonomy" id="10195"/>
    <lineage>
        <taxon>Eukaryota</taxon>
        <taxon>Metazoa</taxon>
        <taxon>Spiralia</taxon>
        <taxon>Gnathifera</taxon>
        <taxon>Rotifera</taxon>
        <taxon>Eurotatoria</taxon>
        <taxon>Monogononta</taxon>
        <taxon>Pseudotrocha</taxon>
        <taxon>Ploima</taxon>
        <taxon>Brachionidae</taxon>
        <taxon>Brachionus</taxon>
    </lineage>
</organism>
<dbReference type="AlphaFoldDB" id="A0A3M7PK94"/>
<reference evidence="1 2" key="1">
    <citation type="journal article" date="2018" name="Sci. Rep.">
        <title>Genomic signatures of local adaptation to the degree of environmental predictability in rotifers.</title>
        <authorList>
            <person name="Franch-Gras L."/>
            <person name="Hahn C."/>
            <person name="Garcia-Roger E.M."/>
            <person name="Carmona M.J."/>
            <person name="Serra M."/>
            <person name="Gomez A."/>
        </authorList>
    </citation>
    <scope>NUCLEOTIDE SEQUENCE [LARGE SCALE GENOMIC DNA]</scope>
    <source>
        <strain evidence="1">HYR1</strain>
    </source>
</reference>
<accession>A0A3M7PK94</accession>
<evidence type="ECO:0000313" key="2">
    <source>
        <dbReference type="Proteomes" id="UP000276133"/>
    </source>
</evidence>
<keyword evidence="2" id="KW-1185">Reference proteome</keyword>
<evidence type="ECO:0000313" key="1">
    <source>
        <dbReference type="EMBL" id="RMZ99097.1"/>
    </source>
</evidence>
<dbReference type="EMBL" id="REGN01010412">
    <property type="protein sequence ID" value="RMZ99097.1"/>
    <property type="molecule type" value="Genomic_DNA"/>
</dbReference>
<name>A0A3M7PK94_BRAPC</name>
<dbReference type="Proteomes" id="UP000276133">
    <property type="component" value="Unassembled WGS sequence"/>
</dbReference>
<comment type="caution">
    <text evidence="1">The sequence shown here is derived from an EMBL/GenBank/DDBJ whole genome shotgun (WGS) entry which is preliminary data.</text>
</comment>
<sequence>MKNYCNVSFIRITCFWRRIHCIPLKSCFDKKKLSLNLRLRQFLPLHKKGLILEAFRTVIQH</sequence>
<protein>
    <submittedName>
        <fullName evidence="1">Uncharacterized protein</fullName>
    </submittedName>
</protein>
<gene>
    <name evidence="1" type="ORF">BpHYR1_018428</name>
</gene>
<proteinExistence type="predicted"/>